<dbReference type="GO" id="GO:0016616">
    <property type="term" value="F:oxidoreductase activity, acting on the CH-OH group of donors, NAD or NADP as acceptor"/>
    <property type="evidence" value="ECO:0007669"/>
    <property type="project" value="InterPro"/>
</dbReference>
<proteinExistence type="inferred from homology"/>
<dbReference type="NCBIfam" id="NF005559">
    <property type="entry name" value="PRK07231.1"/>
    <property type="match status" value="1"/>
</dbReference>
<gene>
    <name evidence="3" type="ORF">CKAN_01101500</name>
</gene>
<keyword evidence="4" id="KW-1185">Reference proteome</keyword>
<dbReference type="PANTHER" id="PTHR43180:SF30">
    <property type="entry name" value="MOMILACTONE A SYNTHASE"/>
    <property type="match status" value="1"/>
</dbReference>
<dbReference type="FunFam" id="3.40.50.720:FF:000084">
    <property type="entry name" value="Short-chain dehydrogenase reductase"/>
    <property type="match status" value="3"/>
</dbReference>
<dbReference type="PRINTS" id="PR00081">
    <property type="entry name" value="GDHRDH"/>
</dbReference>
<evidence type="ECO:0000313" key="4">
    <source>
        <dbReference type="Proteomes" id="UP000283530"/>
    </source>
</evidence>
<accession>A0A3S3P3S7</accession>
<sequence>MLLISIMVRNFTEHGGWRATGLKSITMGSSSALSLVTRRLEGKVALITGGTGGIGSCTAKLFSQHGAKVVIADLNEEIGQDACKKLGPKVASFIHCDVTKEDNVQNAVDAAVSMHGKLDIMFNNAGIVDLPKPSIVESEKSDFERVLSTNVVGVFLCTKHAARVMIPARRGSIINTSSIASRMGGLASHAYTSSKHAVVGLTKNAAVELGQFGVRVNCVSPYVVPTPMISSSVFKMREMAKRASNCSILKGVLLEAEDIALAALYLGSDESRLEGKVALITGGAGGIGSRTAKLFSQNGAKVVIADLNEEIGQAVCKELGPQGATFIHCDVTKEDNVQNAVDATVSKYGKLDIMFNNAGIIELPKPSIVETEKSDFERVLSTNVIGVFLGTKHAARVMIPARRGSIINTSSNASIMGGITPHAYTSSKHAVVGLTINAAIELGQFGVRVNCVAPHLVPTPMTTSLFKMGEEELAERAASCSILKGISLKAEDIAEAALFLGSDESRNFTEHGERKATDLKSKIMGSSSALSLVTRRLEGKVALITGGAGGIGSRTAKLFSQNGAKVVIADLNEEIGRAVCKELGPQGATFIHCDVTKEDNVQNAVDATVSKYGKLDIMFNNAGIMELPKPSIVETEKSDFERVLSTNVIGVFLGTKHAARVMIPARRGSIINTSSVASIMGGITPHAYTSSKHAVVGLTTNAAIELGQFGVRVNCVAPHVVPTPMSTSLFKMGEEELAERVHSCSILKGISLKAEDIAEAALFLGSDESRYVNGHNLVVDGGYTVTNPTLIDALTS</sequence>
<dbReference type="EMBL" id="QPKB01000004">
    <property type="protein sequence ID" value="RWR82300.1"/>
    <property type="molecule type" value="Genomic_DNA"/>
</dbReference>
<comment type="caution">
    <text evidence="3">The sequence shown here is derived from an EMBL/GenBank/DDBJ whole genome shotgun (WGS) entry which is preliminary data.</text>
</comment>
<evidence type="ECO:0000313" key="3">
    <source>
        <dbReference type="EMBL" id="RWR82300.1"/>
    </source>
</evidence>
<comment type="similarity">
    <text evidence="1">Belongs to the short-chain dehydrogenases/reductases (SDR) family.</text>
</comment>
<dbReference type="PROSITE" id="PS00061">
    <property type="entry name" value="ADH_SHORT"/>
    <property type="match status" value="1"/>
</dbReference>
<dbReference type="InterPro" id="IPR002347">
    <property type="entry name" value="SDR_fam"/>
</dbReference>
<evidence type="ECO:0000256" key="1">
    <source>
        <dbReference type="ARBA" id="ARBA00006484"/>
    </source>
</evidence>
<dbReference type="Gene3D" id="3.40.50.720">
    <property type="entry name" value="NAD(P)-binding Rossmann-like Domain"/>
    <property type="match status" value="3"/>
</dbReference>
<dbReference type="PANTHER" id="PTHR43180">
    <property type="entry name" value="3-OXOACYL-(ACYL-CARRIER-PROTEIN) REDUCTASE (AFU_ORTHOLOGUE AFUA_6G11210)"/>
    <property type="match status" value="1"/>
</dbReference>
<dbReference type="InterPro" id="IPR036291">
    <property type="entry name" value="NAD(P)-bd_dom_sf"/>
</dbReference>
<dbReference type="SUPFAM" id="SSF51735">
    <property type="entry name" value="NAD(P)-binding Rossmann-fold domains"/>
    <property type="match status" value="3"/>
</dbReference>
<dbReference type="Pfam" id="PF13561">
    <property type="entry name" value="adh_short_C2"/>
    <property type="match status" value="3"/>
</dbReference>
<dbReference type="STRING" id="337451.A0A3S3P3S7"/>
<dbReference type="PRINTS" id="PR00080">
    <property type="entry name" value="SDRFAMILY"/>
</dbReference>
<dbReference type="OrthoDB" id="294295at2759"/>
<dbReference type="InterPro" id="IPR020904">
    <property type="entry name" value="Sc_DH/Rdtase_CS"/>
</dbReference>
<dbReference type="InterPro" id="IPR045309">
    <property type="entry name" value="ABA2-like"/>
</dbReference>
<keyword evidence="2" id="KW-0560">Oxidoreductase</keyword>
<name>A0A3S3P3S7_9MAGN</name>
<organism evidence="3 4">
    <name type="scientific">Cinnamomum micranthum f. kanehirae</name>
    <dbReference type="NCBI Taxonomy" id="337451"/>
    <lineage>
        <taxon>Eukaryota</taxon>
        <taxon>Viridiplantae</taxon>
        <taxon>Streptophyta</taxon>
        <taxon>Embryophyta</taxon>
        <taxon>Tracheophyta</taxon>
        <taxon>Spermatophyta</taxon>
        <taxon>Magnoliopsida</taxon>
        <taxon>Magnoliidae</taxon>
        <taxon>Laurales</taxon>
        <taxon>Lauraceae</taxon>
        <taxon>Cinnamomum</taxon>
    </lineage>
</organism>
<dbReference type="CDD" id="cd05326">
    <property type="entry name" value="secoisolariciresinol-DH_like_SDR_c"/>
    <property type="match status" value="1"/>
</dbReference>
<reference evidence="3 4" key="1">
    <citation type="journal article" date="2019" name="Nat. Plants">
        <title>Stout camphor tree genome fills gaps in understanding of flowering plant genome evolution.</title>
        <authorList>
            <person name="Chaw S.M."/>
            <person name="Liu Y.C."/>
            <person name="Wu Y.W."/>
            <person name="Wang H.Y."/>
            <person name="Lin C.I."/>
            <person name="Wu C.S."/>
            <person name="Ke H.M."/>
            <person name="Chang L.Y."/>
            <person name="Hsu C.Y."/>
            <person name="Yang H.T."/>
            <person name="Sudianto E."/>
            <person name="Hsu M.H."/>
            <person name="Wu K.P."/>
            <person name="Wang L.N."/>
            <person name="Leebens-Mack J.H."/>
            <person name="Tsai I.J."/>
        </authorList>
    </citation>
    <scope>NUCLEOTIDE SEQUENCE [LARGE SCALE GENOMIC DNA]</scope>
    <source>
        <strain evidence="4">cv. Chaw 1501</strain>
        <tissue evidence="3">Young leaves</tissue>
    </source>
</reference>
<evidence type="ECO:0000256" key="2">
    <source>
        <dbReference type="ARBA" id="ARBA00023002"/>
    </source>
</evidence>
<dbReference type="Proteomes" id="UP000283530">
    <property type="component" value="Unassembled WGS sequence"/>
</dbReference>
<dbReference type="AlphaFoldDB" id="A0A3S3P3S7"/>
<protein>
    <submittedName>
        <fullName evidence="3">Glucose/ribitol dehydrogenase</fullName>
    </submittedName>
</protein>